<evidence type="ECO:0000256" key="2">
    <source>
        <dbReference type="SAM" id="MobiDB-lite"/>
    </source>
</evidence>
<dbReference type="Proteomes" id="UP000182192">
    <property type="component" value="Unassembled WGS sequence"/>
</dbReference>
<dbReference type="EMBL" id="FOKQ01000001">
    <property type="protein sequence ID" value="SFB67098.1"/>
    <property type="molecule type" value="Genomic_DNA"/>
</dbReference>
<evidence type="ECO:0000313" key="4">
    <source>
        <dbReference type="EMBL" id="SFB67098.1"/>
    </source>
</evidence>
<evidence type="ECO:0000313" key="5">
    <source>
        <dbReference type="Proteomes" id="UP000182192"/>
    </source>
</evidence>
<evidence type="ECO:0000256" key="1">
    <source>
        <dbReference type="PROSITE-ProRule" id="PRU00325"/>
    </source>
</evidence>
<protein>
    <submittedName>
        <fullName evidence="4">SWIM zinc finger</fullName>
    </submittedName>
</protein>
<dbReference type="InterPro" id="IPR007527">
    <property type="entry name" value="Znf_SWIM"/>
</dbReference>
<reference evidence="4 5" key="1">
    <citation type="submission" date="2016-10" db="EMBL/GenBank/DDBJ databases">
        <authorList>
            <person name="de Groot N.N."/>
        </authorList>
    </citation>
    <scope>NUCLEOTIDE SEQUENCE [LARGE SCALE GENOMIC DNA]</scope>
    <source>
        <strain evidence="4 5">AR67</strain>
    </source>
</reference>
<keyword evidence="1" id="KW-0862">Zinc</keyword>
<feature type="region of interest" description="Disordered" evidence="2">
    <location>
        <begin position="122"/>
        <end position="141"/>
    </location>
</feature>
<keyword evidence="1" id="KW-0863">Zinc-finger</keyword>
<dbReference type="GO" id="GO:0008270">
    <property type="term" value="F:zinc ion binding"/>
    <property type="evidence" value="ECO:0007669"/>
    <property type="project" value="UniProtKB-KW"/>
</dbReference>
<evidence type="ECO:0000259" key="3">
    <source>
        <dbReference type="PROSITE" id="PS50966"/>
    </source>
</evidence>
<name>A0A1I1D1X8_RUMAL</name>
<dbReference type="PROSITE" id="PS50966">
    <property type="entry name" value="ZF_SWIM"/>
    <property type="match status" value="1"/>
</dbReference>
<dbReference type="AlphaFoldDB" id="A0A1I1D1X8"/>
<dbReference type="Pfam" id="PF04434">
    <property type="entry name" value="SWIM"/>
    <property type="match status" value="1"/>
</dbReference>
<organism evidence="4 5">
    <name type="scientific">Ruminococcus albus</name>
    <dbReference type="NCBI Taxonomy" id="1264"/>
    <lineage>
        <taxon>Bacteria</taxon>
        <taxon>Bacillati</taxon>
        <taxon>Bacillota</taxon>
        <taxon>Clostridia</taxon>
        <taxon>Eubacteriales</taxon>
        <taxon>Oscillospiraceae</taxon>
        <taxon>Ruminococcus</taxon>
    </lineage>
</organism>
<accession>A0A1I1D1X8</accession>
<feature type="domain" description="SWIM-type" evidence="3">
    <location>
        <begin position="64"/>
        <end position="94"/>
    </location>
</feature>
<gene>
    <name evidence="4" type="ORF">SAMN02910406_00154</name>
</gene>
<keyword evidence="1" id="KW-0479">Metal-binding</keyword>
<proteinExistence type="predicted"/>
<sequence length="610" mass="67532">MGGESLTDAVKEIRKLIASADEDTLVNLANKGTYKRACKDAEGAPADFTETDDSIVLDFGGETVTIKSPLEKSTCTCPSRAVCRHIVGALVVMKGVIPADEAAAPEPVLETAAAENTAEEISAETAEVPAPEPVPSEPETVYLSEKDTAKVRACAELCRGLLADILADGLVRTPADMPARIEAAAVRCHSVKAAAAEKIMREIGGRLSDYTERRAAFDLSKFTERLMKCDELLRELEEKKLTEDDLGEFKRKYTTLDGELSLMPVGARDVDIGDYVGEIYYFLDVNKTSGRNFLTVSDLRPVFYENEKKRRRTPSVCPWDLAVPLKSVMKNSLVLYNAKISDDKLSTSAETKVMNKSKVSLNSPEVYDLIKDDFREIASALDEAGDLETDRLFFVRPTACLSQRYDKYDQQFIMEIEDVNGCRINIKAKFRAETKSFIETLEKIGKRMLDDKDTCFTLLAVAGIEDGELTLFPIEIYDFIVPFECSGYKLPEKYEGAAAYAGYAETLLNLFSKLREMMSAILHCGLRSEIRDDDKLVKYAENCGMKGLAELAVKVIEGASAFRHSTGGNAREMLLSMEKLSDYITTGEGRLQTISALSRMQPDDIREINS</sequence>